<keyword evidence="3" id="KW-1185">Reference proteome</keyword>
<dbReference type="AlphaFoldDB" id="A0A1T5FEL1"/>
<proteinExistence type="predicted"/>
<name>A0A1T5FEL1_9FLAO</name>
<accession>A0A1T5FEL1</accession>
<dbReference type="OrthoDB" id="196738at2"/>
<dbReference type="Pfam" id="PF14376">
    <property type="entry name" value="Haem_bd"/>
    <property type="match status" value="1"/>
</dbReference>
<reference evidence="2 3" key="1">
    <citation type="submission" date="2017-02" db="EMBL/GenBank/DDBJ databases">
        <authorList>
            <person name="Peterson S.W."/>
        </authorList>
    </citation>
    <scope>NUCLEOTIDE SEQUENCE [LARGE SCALE GENOMIC DNA]</scope>
    <source>
        <strain evidence="2 3">DSM 22323</strain>
    </source>
</reference>
<gene>
    <name evidence="2" type="ORF">SAMN05660477_01993</name>
</gene>
<protein>
    <submittedName>
        <fullName evidence="2">Haem-binding domain-containing protein</fullName>
    </submittedName>
</protein>
<dbReference type="Proteomes" id="UP000191112">
    <property type="component" value="Unassembled WGS sequence"/>
</dbReference>
<dbReference type="RefSeq" id="WP_079667227.1">
    <property type="nucleotide sequence ID" value="NZ_FUYZ01000006.1"/>
</dbReference>
<dbReference type="EMBL" id="FUYZ01000006">
    <property type="protein sequence ID" value="SKB94601.1"/>
    <property type="molecule type" value="Genomic_DNA"/>
</dbReference>
<dbReference type="SMART" id="SM01235">
    <property type="entry name" value="Haem_bd"/>
    <property type="match status" value="1"/>
</dbReference>
<evidence type="ECO:0000313" key="3">
    <source>
        <dbReference type="Proteomes" id="UP000191112"/>
    </source>
</evidence>
<feature type="domain" description="Haem-binding" evidence="1">
    <location>
        <begin position="13"/>
        <end position="149"/>
    </location>
</feature>
<dbReference type="STRING" id="619805.SAMN05660477_01993"/>
<evidence type="ECO:0000313" key="2">
    <source>
        <dbReference type="EMBL" id="SKB94601.1"/>
    </source>
</evidence>
<organism evidence="2 3">
    <name type="scientific">Soonwooa buanensis</name>
    <dbReference type="NCBI Taxonomy" id="619805"/>
    <lineage>
        <taxon>Bacteria</taxon>
        <taxon>Pseudomonadati</taxon>
        <taxon>Bacteroidota</taxon>
        <taxon>Flavobacteriia</taxon>
        <taxon>Flavobacteriales</taxon>
        <taxon>Weeksellaceae</taxon>
        <taxon>Chryseobacterium group</taxon>
        <taxon>Soonwooa</taxon>
    </lineage>
</organism>
<dbReference type="InterPro" id="IPR025992">
    <property type="entry name" value="Haem-bd"/>
</dbReference>
<sequence length="156" mass="17935">MKKVLKIILATLLFIFIAIQFYQPALNVNKGQVYQTDFAKVYYVPTNVQRILQNACYDCHSNNTKDKWYANIQPMALLMKRHIDDGKAQLNFSEFGSLGSRRQISKVKGIANQIKNDEMPLASYKIMHSNAKLSKKQKKLMVNWMNKTADSLSTIN</sequence>
<evidence type="ECO:0000259" key="1">
    <source>
        <dbReference type="SMART" id="SM01235"/>
    </source>
</evidence>